<gene>
    <name evidence="2" type="ORF">BBG48_001125</name>
</gene>
<feature type="signal peptide" evidence="1">
    <location>
        <begin position="1"/>
        <end position="26"/>
    </location>
</feature>
<keyword evidence="1" id="KW-0732">Signal</keyword>
<keyword evidence="3" id="KW-1185">Reference proteome</keyword>
<name>A0A371IPD9_9FIRM</name>
<dbReference type="PROSITE" id="PS51257">
    <property type="entry name" value="PROKAR_LIPOPROTEIN"/>
    <property type="match status" value="1"/>
</dbReference>
<accession>A0A371IPD9</accession>
<dbReference type="RefSeq" id="WP_068911772.1">
    <property type="nucleotide sequence ID" value="NZ_MBEW02000001.1"/>
</dbReference>
<evidence type="ECO:0000256" key="1">
    <source>
        <dbReference type="SAM" id="SignalP"/>
    </source>
</evidence>
<organism evidence="2 3">
    <name type="scientific">Criibacterium bergeronii</name>
    <dbReference type="NCBI Taxonomy" id="1871336"/>
    <lineage>
        <taxon>Bacteria</taxon>
        <taxon>Bacillati</taxon>
        <taxon>Bacillota</taxon>
        <taxon>Clostridia</taxon>
        <taxon>Peptostreptococcales</taxon>
        <taxon>Filifactoraceae</taxon>
        <taxon>Criibacterium</taxon>
    </lineage>
</organism>
<dbReference type="Proteomes" id="UP000093352">
    <property type="component" value="Unassembled WGS sequence"/>
</dbReference>
<comment type="caution">
    <text evidence="2">The sequence shown here is derived from an EMBL/GenBank/DDBJ whole genome shotgun (WGS) entry which is preliminary data.</text>
</comment>
<reference evidence="2 3" key="1">
    <citation type="journal article" date="2016" name="Genome Announc.">
        <title>Draft Genome Sequence of Criibacterium bergeronii gen. nov., sp. nov., Strain CCRI-22567T, Isolated from a Vaginal Sample from a Woman with Bacterial Vaginosis.</title>
        <authorList>
            <person name="Maheux A.F."/>
            <person name="Berube E."/>
            <person name="Boudreau D.K."/>
            <person name="Raymond F."/>
            <person name="Corbeil J."/>
            <person name="Roy P.H."/>
            <person name="Boissinot M."/>
            <person name="Omar R.F."/>
        </authorList>
    </citation>
    <scope>NUCLEOTIDE SEQUENCE [LARGE SCALE GENOMIC DNA]</scope>
    <source>
        <strain evidence="2 3">CCRI-22567</strain>
    </source>
</reference>
<protein>
    <submittedName>
        <fullName evidence="2">Uncharacterized protein</fullName>
    </submittedName>
</protein>
<proteinExistence type="predicted"/>
<feature type="chain" id="PRO_5038575836" evidence="1">
    <location>
        <begin position="27"/>
        <end position="189"/>
    </location>
</feature>
<dbReference type="EMBL" id="MBEW02000001">
    <property type="protein sequence ID" value="RDY22348.1"/>
    <property type="molecule type" value="Genomic_DNA"/>
</dbReference>
<sequence length="189" mass="22070">MKKRRYPIIFLSLILFIILTSCTGSQNDKIETDTKDSQLYARFSSYLNYYYSMDLFSYEDIVNGIIEDKDSDYILGRVDAVIKYSPVYLSLAWTAQKNMDEPVMSEDLFNAISNLDRARINHLTLIKHKILDGELNSLDLEKYKKLSKALRGLNIDVTHLDNEKEYIENLNNCIDIISKLENKKTKQYE</sequence>
<dbReference type="AlphaFoldDB" id="A0A371IPD9"/>
<evidence type="ECO:0000313" key="3">
    <source>
        <dbReference type="Proteomes" id="UP000093352"/>
    </source>
</evidence>
<dbReference type="STRING" id="1871336.BBG48_01395"/>
<evidence type="ECO:0000313" key="2">
    <source>
        <dbReference type="EMBL" id="RDY22348.1"/>
    </source>
</evidence>